<sequence>MKITLLYTLFLALLLQSDQKHQEFHSAFREDFSSAQLENFRYGSTGRKAAFKWKSGKKSKSEPGTRVLSFKLHPKENPGPGKGPEIISNKLTHFGSYSTRLKVPSAKTQPDVGAVVGFFTYENDTGQGLSEVDMEWLIADPQILYIGTWTGESGQLKRVGRTINLSTGEIHTTEYREDHRELQEKLTGDLALPTEIAPIPGFDASEGFHTYGFDWHPDHIRWWMIHPVTADTVVLWDYRGERGIPQHPSRYRMNFWHTDNWAVETNPHSLEKPESRVELEVDWMEYKPLER</sequence>
<evidence type="ECO:0000313" key="4">
    <source>
        <dbReference type="Proteomes" id="UP000664317"/>
    </source>
</evidence>
<proteinExistence type="inferred from homology"/>
<dbReference type="Pfam" id="PF00722">
    <property type="entry name" value="Glyco_hydro_16"/>
    <property type="match status" value="2"/>
</dbReference>
<dbReference type="EMBL" id="JAFKCT010000001">
    <property type="protein sequence ID" value="MBN7810254.1"/>
    <property type="molecule type" value="Genomic_DNA"/>
</dbReference>
<dbReference type="Gene3D" id="2.60.120.200">
    <property type="match status" value="1"/>
</dbReference>
<keyword evidence="4" id="KW-1185">Reference proteome</keyword>
<evidence type="ECO:0000256" key="1">
    <source>
        <dbReference type="ARBA" id="ARBA00006865"/>
    </source>
</evidence>
<dbReference type="SUPFAM" id="SSF49899">
    <property type="entry name" value="Concanavalin A-like lectins/glucanases"/>
    <property type="match status" value="1"/>
</dbReference>
<name>A0ABS3C0V2_9BACT</name>
<gene>
    <name evidence="3" type="ORF">J0A68_04755</name>
</gene>
<evidence type="ECO:0000259" key="2">
    <source>
        <dbReference type="PROSITE" id="PS51762"/>
    </source>
</evidence>
<accession>A0ABS3C0V2</accession>
<dbReference type="InterPro" id="IPR000757">
    <property type="entry name" value="Beta-glucanase-like"/>
</dbReference>
<reference evidence="3 4" key="1">
    <citation type="submission" date="2021-03" db="EMBL/GenBank/DDBJ databases">
        <title>novel species isolated from a fishpond in China.</title>
        <authorList>
            <person name="Lu H."/>
            <person name="Cai Z."/>
        </authorList>
    </citation>
    <scope>NUCLEOTIDE SEQUENCE [LARGE SCALE GENOMIC DNA]</scope>
    <source>
        <strain evidence="3 4">H41</strain>
    </source>
</reference>
<comment type="caution">
    <text evidence="3">The sequence shown here is derived from an EMBL/GenBank/DDBJ whole genome shotgun (WGS) entry which is preliminary data.</text>
</comment>
<dbReference type="GO" id="GO:0016787">
    <property type="term" value="F:hydrolase activity"/>
    <property type="evidence" value="ECO:0007669"/>
    <property type="project" value="UniProtKB-KW"/>
</dbReference>
<evidence type="ECO:0000313" key="3">
    <source>
        <dbReference type="EMBL" id="MBN7810254.1"/>
    </source>
</evidence>
<organism evidence="3 4">
    <name type="scientific">Algoriphagus oliviformis</name>
    <dbReference type="NCBI Taxonomy" id="2811231"/>
    <lineage>
        <taxon>Bacteria</taxon>
        <taxon>Pseudomonadati</taxon>
        <taxon>Bacteroidota</taxon>
        <taxon>Cytophagia</taxon>
        <taxon>Cytophagales</taxon>
        <taxon>Cyclobacteriaceae</taxon>
        <taxon>Algoriphagus</taxon>
    </lineage>
</organism>
<keyword evidence="3" id="KW-0378">Hydrolase</keyword>
<dbReference type="RefSeq" id="WP_206577035.1">
    <property type="nucleotide sequence ID" value="NZ_JAFKCT010000001.1"/>
</dbReference>
<feature type="domain" description="GH16" evidence="2">
    <location>
        <begin position="17"/>
        <end position="291"/>
    </location>
</feature>
<protein>
    <submittedName>
        <fullName evidence="3">Glycoside hydrolase family 16 protein</fullName>
    </submittedName>
</protein>
<comment type="similarity">
    <text evidence="1">Belongs to the glycosyl hydrolase 16 family.</text>
</comment>
<dbReference type="InterPro" id="IPR013320">
    <property type="entry name" value="ConA-like_dom_sf"/>
</dbReference>
<dbReference type="Proteomes" id="UP000664317">
    <property type="component" value="Unassembled WGS sequence"/>
</dbReference>
<dbReference type="PROSITE" id="PS51762">
    <property type="entry name" value="GH16_2"/>
    <property type="match status" value="1"/>
</dbReference>
<dbReference type="CDD" id="cd00413">
    <property type="entry name" value="Glyco_hydrolase_16"/>
    <property type="match status" value="1"/>
</dbReference>